<sequence>MTAYPFALAISAVVVLLLLWLLRSRRLKEKYAGLWIVLALAVVVLGVFPDLAGWLARLVGVQTPINLVFLLGFVAVLAVCIQLSAELSRAEESSRTLAEEIALLGLRVERVEQAPARASDGAQDADDTTS</sequence>
<dbReference type="AlphaFoldDB" id="A0A510V4B9"/>
<name>A0A510V4B9_9CELL</name>
<feature type="transmembrane region" description="Helical" evidence="1">
    <location>
        <begin position="6"/>
        <end position="22"/>
    </location>
</feature>
<evidence type="ECO:0000313" key="2">
    <source>
        <dbReference type="EMBL" id="GEK21646.1"/>
    </source>
</evidence>
<evidence type="ECO:0000256" key="1">
    <source>
        <dbReference type="SAM" id="Phobius"/>
    </source>
</evidence>
<comment type="caution">
    <text evidence="2">The sequence shown here is derived from an EMBL/GenBank/DDBJ whole genome shotgun (WGS) entry which is preliminary data.</text>
</comment>
<dbReference type="RefSeq" id="WP_146927438.1">
    <property type="nucleotide sequence ID" value="NZ_BJUB01000006.1"/>
</dbReference>
<reference evidence="2 3" key="1">
    <citation type="submission" date="2019-07" db="EMBL/GenBank/DDBJ databases">
        <title>Whole genome shotgun sequence of Cellulomonas xylanilytica NBRC 101102.</title>
        <authorList>
            <person name="Hosoyama A."/>
            <person name="Uohara A."/>
            <person name="Ohji S."/>
            <person name="Ichikawa N."/>
        </authorList>
    </citation>
    <scope>NUCLEOTIDE SEQUENCE [LARGE SCALE GENOMIC DNA]</scope>
    <source>
        <strain evidence="2 3">NBRC 101102</strain>
    </source>
</reference>
<feature type="transmembrane region" description="Helical" evidence="1">
    <location>
        <begin position="67"/>
        <end position="85"/>
    </location>
</feature>
<dbReference type="Pfam" id="PF10066">
    <property type="entry name" value="DUF2304"/>
    <property type="match status" value="1"/>
</dbReference>
<evidence type="ECO:0008006" key="4">
    <source>
        <dbReference type="Google" id="ProtNLM"/>
    </source>
</evidence>
<dbReference type="Proteomes" id="UP000321118">
    <property type="component" value="Unassembled WGS sequence"/>
</dbReference>
<protein>
    <recommendedName>
        <fullName evidence="4">DUF2304 domain-containing protein</fullName>
    </recommendedName>
</protein>
<keyword evidence="1" id="KW-1133">Transmembrane helix</keyword>
<gene>
    <name evidence="2" type="ORF">CXY01_21660</name>
</gene>
<accession>A0A510V4B9</accession>
<proteinExistence type="predicted"/>
<dbReference type="EMBL" id="BJUB01000006">
    <property type="protein sequence ID" value="GEK21646.1"/>
    <property type="molecule type" value="Genomic_DNA"/>
</dbReference>
<dbReference type="InterPro" id="IPR019277">
    <property type="entry name" value="DUF2304"/>
</dbReference>
<dbReference type="OrthoDB" id="3261168at2"/>
<keyword evidence="1" id="KW-0472">Membrane</keyword>
<feature type="transmembrane region" description="Helical" evidence="1">
    <location>
        <begin position="34"/>
        <end position="55"/>
    </location>
</feature>
<keyword evidence="3" id="KW-1185">Reference proteome</keyword>
<keyword evidence="1" id="KW-0812">Transmembrane</keyword>
<organism evidence="2 3">
    <name type="scientific">Cellulomonas xylanilytica</name>
    <dbReference type="NCBI Taxonomy" id="233583"/>
    <lineage>
        <taxon>Bacteria</taxon>
        <taxon>Bacillati</taxon>
        <taxon>Actinomycetota</taxon>
        <taxon>Actinomycetes</taxon>
        <taxon>Micrococcales</taxon>
        <taxon>Cellulomonadaceae</taxon>
        <taxon>Cellulomonas</taxon>
    </lineage>
</organism>
<evidence type="ECO:0000313" key="3">
    <source>
        <dbReference type="Proteomes" id="UP000321118"/>
    </source>
</evidence>